<feature type="domain" description="STAS" evidence="4">
    <location>
        <begin position="5"/>
        <end position="114"/>
    </location>
</feature>
<proteinExistence type="inferred from homology"/>
<protein>
    <recommendedName>
        <fullName evidence="2">Anti-sigma factor antagonist</fullName>
    </recommendedName>
</protein>
<dbReference type="PROSITE" id="PS50801">
    <property type="entry name" value="STAS"/>
    <property type="match status" value="1"/>
</dbReference>
<dbReference type="PANTHER" id="PTHR33495:SF2">
    <property type="entry name" value="ANTI-SIGMA FACTOR ANTAGONIST TM_1081-RELATED"/>
    <property type="match status" value="1"/>
</dbReference>
<dbReference type="PANTHER" id="PTHR33495">
    <property type="entry name" value="ANTI-SIGMA FACTOR ANTAGONIST TM_1081-RELATED-RELATED"/>
    <property type="match status" value="1"/>
</dbReference>
<evidence type="ECO:0000256" key="1">
    <source>
        <dbReference type="ARBA" id="ARBA00009013"/>
    </source>
</evidence>
<evidence type="ECO:0000256" key="2">
    <source>
        <dbReference type="RuleBase" id="RU003749"/>
    </source>
</evidence>
<comment type="caution">
    <text evidence="5">The sequence shown here is derived from an EMBL/GenBank/DDBJ whole genome shotgun (WGS) entry which is preliminary data.</text>
</comment>
<accession>A0ABP7FFT0</accession>
<feature type="region of interest" description="Disordered" evidence="3">
    <location>
        <begin position="118"/>
        <end position="141"/>
    </location>
</feature>
<comment type="similarity">
    <text evidence="1 2">Belongs to the anti-sigma-factor antagonist family.</text>
</comment>
<dbReference type="NCBIfam" id="TIGR00377">
    <property type="entry name" value="ant_ant_sig"/>
    <property type="match status" value="1"/>
</dbReference>
<evidence type="ECO:0000313" key="5">
    <source>
        <dbReference type="EMBL" id="GAA3737023.1"/>
    </source>
</evidence>
<dbReference type="EMBL" id="BAABDD010000006">
    <property type="protein sequence ID" value="GAA3737023.1"/>
    <property type="molecule type" value="Genomic_DNA"/>
</dbReference>
<organism evidence="5 6">
    <name type="scientific">Salinactinospora qingdaonensis</name>
    <dbReference type="NCBI Taxonomy" id="702744"/>
    <lineage>
        <taxon>Bacteria</taxon>
        <taxon>Bacillati</taxon>
        <taxon>Actinomycetota</taxon>
        <taxon>Actinomycetes</taxon>
        <taxon>Streptosporangiales</taxon>
        <taxon>Nocardiopsidaceae</taxon>
        <taxon>Salinactinospora</taxon>
    </lineage>
</organism>
<dbReference type="Gene3D" id="3.30.750.24">
    <property type="entry name" value="STAS domain"/>
    <property type="match status" value="1"/>
</dbReference>
<reference evidence="6" key="1">
    <citation type="journal article" date="2019" name="Int. J. Syst. Evol. Microbiol.">
        <title>The Global Catalogue of Microorganisms (GCM) 10K type strain sequencing project: providing services to taxonomists for standard genome sequencing and annotation.</title>
        <authorList>
            <consortium name="The Broad Institute Genomics Platform"/>
            <consortium name="The Broad Institute Genome Sequencing Center for Infectious Disease"/>
            <person name="Wu L."/>
            <person name="Ma J."/>
        </authorList>
    </citation>
    <scope>NUCLEOTIDE SEQUENCE [LARGE SCALE GENOMIC DNA]</scope>
    <source>
        <strain evidence="6">JCM 17137</strain>
    </source>
</reference>
<keyword evidence="6" id="KW-1185">Reference proteome</keyword>
<dbReference type="CDD" id="cd07043">
    <property type="entry name" value="STAS_anti-anti-sigma_factors"/>
    <property type="match status" value="1"/>
</dbReference>
<dbReference type="Pfam" id="PF01740">
    <property type="entry name" value="STAS"/>
    <property type="match status" value="1"/>
</dbReference>
<sequence length="141" mass="15456">MRNEQPLAAHAAAGYLTVEMPAELDLANRESCTDRLLALLESRAPELIVDMRATRFCDSSGVHMLVRAWRRAQELGCDLRLVAPHHKVRRVLDVFGFQSVCTIHTTLDQAHTDLAARQEGAAAAGDEHATASPTLHSAPQH</sequence>
<dbReference type="InterPro" id="IPR003658">
    <property type="entry name" value="Anti-sigma_ant"/>
</dbReference>
<dbReference type="Proteomes" id="UP001500908">
    <property type="component" value="Unassembled WGS sequence"/>
</dbReference>
<evidence type="ECO:0000256" key="3">
    <source>
        <dbReference type="SAM" id="MobiDB-lite"/>
    </source>
</evidence>
<dbReference type="InterPro" id="IPR036513">
    <property type="entry name" value="STAS_dom_sf"/>
</dbReference>
<dbReference type="InterPro" id="IPR002645">
    <property type="entry name" value="STAS_dom"/>
</dbReference>
<dbReference type="SUPFAM" id="SSF52091">
    <property type="entry name" value="SpoIIaa-like"/>
    <property type="match status" value="1"/>
</dbReference>
<gene>
    <name evidence="5" type="ORF">GCM10022402_16320</name>
</gene>
<name>A0ABP7FFT0_9ACTN</name>
<evidence type="ECO:0000259" key="4">
    <source>
        <dbReference type="PROSITE" id="PS50801"/>
    </source>
</evidence>
<evidence type="ECO:0000313" key="6">
    <source>
        <dbReference type="Proteomes" id="UP001500908"/>
    </source>
</evidence>
<feature type="compositionally biased region" description="Polar residues" evidence="3">
    <location>
        <begin position="132"/>
        <end position="141"/>
    </location>
</feature>